<evidence type="ECO:0000256" key="5">
    <source>
        <dbReference type="PROSITE-ProRule" id="PRU00277"/>
    </source>
</evidence>
<proteinExistence type="inferred from homology"/>
<dbReference type="Pfam" id="PF01346">
    <property type="entry name" value="FKBP_N"/>
    <property type="match status" value="1"/>
</dbReference>
<dbReference type="GO" id="GO:0006457">
    <property type="term" value="P:protein folding"/>
    <property type="evidence" value="ECO:0007669"/>
    <property type="project" value="InterPro"/>
</dbReference>
<dbReference type="Gene3D" id="1.10.287.460">
    <property type="entry name" value="Peptidyl-prolyl cis-trans isomerase, FKBP-type, N-terminal domain"/>
    <property type="match status" value="1"/>
</dbReference>
<evidence type="ECO:0000256" key="4">
    <source>
        <dbReference type="ARBA" id="ARBA00023235"/>
    </source>
</evidence>
<dbReference type="SUPFAM" id="SSF54534">
    <property type="entry name" value="FKBP-like"/>
    <property type="match status" value="1"/>
</dbReference>
<organism evidence="9 10">
    <name type="scientific">Litoribrevibacter albus</name>
    <dbReference type="NCBI Taxonomy" id="1473156"/>
    <lineage>
        <taxon>Bacteria</taxon>
        <taxon>Pseudomonadati</taxon>
        <taxon>Pseudomonadota</taxon>
        <taxon>Gammaproteobacteria</taxon>
        <taxon>Oceanospirillales</taxon>
        <taxon>Oceanospirillaceae</taxon>
        <taxon>Litoribrevibacter</taxon>
    </lineage>
</organism>
<evidence type="ECO:0000256" key="2">
    <source>
        <dbReference type="ARBA" id="ARBA00006577"/>
    </source>
</evidence>
<dbReference type="Gene3D" id="3.10.50.40">
    <property type="match status" value="1"/>
</dbReference>
<dbReference type="GO" id="GO:0003755">
    <property type="term" value="F:peptidyl-prolyl cis-trans isomerase activity"/>
    <property type="evidence" value="ECO:0007669"/>
    <property type="project" value="UniProtKB-UniRule"/>
</dbReference>
<dbReference type="InterPro" id="IPR001179">
    <property type="entry name" value="PPIase_FKBP_dom"/>
</dbReference>
<gene>
    <name evidence="9" type="primary">mip</name>
    <name evidence="9" type="ORF">GCM10007876_35940</name>
</gene>
<dbReference type="EMBL" id="BSNM01000016">
    <property type="protein sequence ID" value="GLQ33115.1"/>
    <property type="molecule type" value="Genomic_DNA"/>
</dbReference>
<feature type="signal peptide" evidence="7">
    <location>
        <begin position="1"/>
        <end position="21"/>
    </location>
</feature>
<dbReference type="RefSeq" id="WP_284383368.1">
    <property type="nucleotide sequence ID" value="NZ_BSNM01000016.1"/>
</dbReference>
<evidence type="ECO:0000256" key="7">
    <source>
        <dbReference type="SAM" id="SignalP"/>
    </source>
</evidence>
<sequence>MKVVKNLVASAALTLSVGGIAAESDVQPVAMTDQQKLSYAIGVVFGARLQQETNQLDMTVFEQGLRDSYQGQPLKLSDQQIKDAFERYRLSQEAARKDQEAAFEQLAQANFERGQKFLKENLKSSSVQEIEPGLQFEVVKEGTGAHPGLEDTVAVHYQGQLLNGDVFDTSRQLEKPVQFQVKQAPASWVKILPKMSVGSVWRVWVSPELGFGSGGAGPVGPNEVLEYELELVAVNP</sequence>
<protein>
    <recommendedName>
        <fullName evidence="6">Peptidyl-prolyl cis-trans isomerase</fullName>
        <ecNumber evidence="6">5.2.1.8</ecNumber>
    </recommendedName>
</protein>
<dbReference type="PANTHER" id="PTHR43811">
    <property type="entry name" value="FKBP-TYPE PEPTIDYL-PROLYL CIS-TRANS ISOMERASE FKPA"/>
    <property type="match status" value="1"/>
</dbReference>
<keyword evidence="3 5" id="KW-0697">Rotamase</keyword>
<evidence type="ECO:0000313" key="9">
    <source>
        <dbReference type="EMBL" id="GLQ33115.1"/>
    </source>
</evidence>
<dbReference type="Pfam" id="PF00254">
    <property type="entry name" value="FKBP_C"/>
    <property type="match status" value="1"/>
</dbReference>
<dbReference type="AlphaFoldDB" id="A0AA37W7T5"/>
<dbReference type="InterPro" id="IPR036944">
    <property type="entry name" value="PPIase_FKBP_N_sf"/>
</dbReference>
<keyword evidence="7" id="KW-0732">Signal</keyword>
<accession>A0AA37W7T5</accession>
<dbReference type="InterPro" id="IPR000774">
    <property type="entry name" value="PPIase_FKBP_N"/>
</dbReference>
<feature type="domain" description="PPIase FKBP-type" evidence="8">
    <location>
        <begin position="150"/>
        <end position="235"/>
    </location>
</feature>
<feature type="chain" id="PRO_5041251219" description="Peptidyl-prolyl cis-trans isomerase" evidence="7">
    <location>
        <begin position="22"/>
        <end position="236"/>
    </location>
</feature>
<reference evidence="9" key="1">
    <citation type="journal article" date="2014" name="Int. J. Syst. Evol. Microbiol.">
        <title>Complete genome sequence of Corynebacterium casei LMG S-19264T (=DSM 44701T), isolated from a smear-ripened cheese.</title>
        <authorList>
            <consortium name="US DOE Joint Genome Institute (JGI-PGF)"/>
            <person name="Walter F."/>
            <person name="Albersmeier A."/>
            <person name="Kalinowski J."/>
            <person name="Ruckert C."/>
        </authorList>
    </citation>
    <scope>NUCLEOTIDE SEQUENCE</scope>
    <source>
        <strain evidence="9">NBRC 110071</strain>
    </source>
</reference>
<comment type="caution">
    <text evidence="9">The sequence shown here is derived from an EMBL/GenBank/DDBJ whole genome shotgun (WGS) entry which is preliminary data.</text>
</comment>
<dbReference type="PANTHER" id="PTHR43811:SF19">
    <property type="entry name" value="39 KDA FK506-BINDING NUCLEAR PROTEIN"/>
    <property type="match status" value="1"/>
</dbReference>
<evidence type="ECO:0000256" key="3">
    <source>
        <dbReference type="ARBA" id="ARBA00023110"/>
    </source>
</evidence>
<dbReference type="Proteomes" id="UP001161389">
    <property type="component" value="Unassembled WGS sequence"/>
</dbReference>
<comment type="similarity">
    <text evidence="2 6">Belongs to the FKBP-type PPIase family.</text>
</comment>
<evidence type="ECO:0000256" key="6">
    <source>
        <dbReference type="RuleBase" id="RU003915"/>
    </source>
</evidence>
<keyword evidence="4 5" id="KW-0413">Isomerase</keyword>
<dbReference type="InterPro" id="IPR046357">
    <property type="entry name" value="PPIase_dom_sf"/>
</dbReference>
<evidence type="ECO:0000256" key="1">
    <source>
        <dbReference type="ARBA" id="ARBA00000971"/>
    </source>
</evidence>
<evidence type="ECO:0000259" key="8">
    <source>
        <dbReference type="PROSITE" id="PS50059"/>
    </source>
</evidence>
<keyword evidence="10" id="KW-1185">Reference proteome</keyword>
<dbReference type="PROSITE" id="PS50059">
    <property type="entry name" value="FKBP_PPIASE"/>
    <property type="match status" value="1"/>
</dbReference>
<dbReference type="EC" id="5.2.1.8" evidence="6"/>
<reference evidence="9" key="2">
    <citation type="submission" date="2023-01" db="EMBL/GenBank/DDBJ databases">
        <title>Draft genome sequence of Litoribrevibacter albus strain NBRC 110071.</title>
        <authorList>
            <person name="Sun Q."/>
            <person name="Mori K."/>
        </authorList>
    </citation>
    <scope>NUCLEOTIDE SEQUENCE</scope>
    <source>
        <strain evidence="9">NBRC 110071</strain>
    </source>
</reference>
<name>A0AA37W7T5_9GAMM</name>
<comment type="catalytic activity">
    <reaction evidence="1 5 6">
        <text>[protein]-peptidylproline (omega=180) = [protein]-peptidylproline (omega=0)</text>
        <dbReference type="Rhea" id="RHEA:16237"/>
        <dbReference type="Rhea" id="RHEA-COMP:10747"/>
        <dbReference type="Rhea" id="RHEA-COMP:10748"/>
        <dbReference type="ChEBI" id="CHEBI:83833"/>
        <dbReference type="ChEBI" id="CHEBI:83834"/>
        <dbReference type="EC" id="5.2.1.8"/>
    </reaction>
</comment>
<evidence type="ECO:0000313" key="10">
    <source>
        <dbReference type="Proteomes" id="UP001161389"/>
    </source>
</evidence>